<sequence length="37" mass="4553">MGLIVVDLSYFALEYYIKDTRNNFFQGFYLYYIKCIK</sequence>
<dbReference type="EMBL" id="BK014781">
    <property type="protein sequence ID" value="DAD75387.1"/>
    <property type="molecule type" value="Genomic_DNA"/>
</dbReference>
<reference evidence="1" key="1">
    <citation type="journal article" date="2021" name="Proc. Natl. Acad. Sci. U.S.A.">
        <title>A Catalog of Tens of Thousands of Viruses from Human Metagenomes Reveals Hidden Associations with Chronic Diseases.</title>
        <authorList>
            <person name="Tisza M.J."/>
            <person name="Buck C.B."/>
        </authorList>
    </citation>
    <scope>NUCLEOTIDE SEQUENCE</scope>
    <source>
        <strain evidence="1">Ct7oE3</strain>
    </source>
</reference>
<accession>A0A8S5LZX6</accession>
<protein>
    <submittedName>
        <fullName evidence="1">Uncharacterized protein</fullName>
    </submittedName>
</protein>
<proteinExistence type="predicted"/>
<organism evidence="1">
    <name type="scientific">Caudovirales sp. ct7oE3</name>
    <dbReference type="NCBI Taxonomy" id="2826768"/>
    <lineage>
        <taxon>Viruses</taxon>
        <taxon>Duplodnaviria</taxon>
        <taxon>Heunggongvirae</taxon>
        <taxon>Uroviricota</taxon>
        <taxon>Caudoviricetes</taxon>
    </lineage>
</organism>
<evidence type="ECO:0000313" key="1">
    <source>
        <dbReference type="EMBL" id="DAD75387.1"/>
    </source>
</evidence>
<name>A0A8S5LZX6_9CAUD</name>